<dbReference type="RefSeq" id="WP_264843370.1">
    <property type="nucleotide sequence ID" value="NZ_AP025628.1"/>
</dbReference>
<sequence length="92" mass="10451">MNLEELRDRYVAFQMDGHPDLTEFLDRVVAGDFGPVSPELLAEFLDSVEADIVGNMETMAAANPDLAARKDEALAAQLEWLRRIREKYVARR</sequence>
<dbReference type="EMBL" id="AP025628">
    <property type="protein sequence ID" value="BDG59249.1"/>
    <property type="molecule type" value="Genomic_DNA"/>
</dbReference>
<dbReference type="KEGG" id="cmic:caldi_03390"/>
<accession>A0AA35CHS7</accession>
<name>A0AA35CHS7_9FIRM</name>
<proteinExistence type="predicted"/>
<gene>
    <name evidence="1" type="ORF">caldi_03390</name>
</gene>
<evidence type="ECO:0000313" key="1">
    <source>
        <dbReference type="EMBL" id="BDG59249.1"/>
    </source>
</evidence>
<protein>
    <submittedName>
        <fullName evidence="1">Uncharacterized protein</fullName>
    </submittedName>
</protein>
<evidence type="ECO:0000313" key="2">
    <source>
        <dbReference type="Proteomes" id="UP001163687"/>
    </source>
</evidence>
<organism evidence="1 2">
    <name type="scientific">Caldinitratiruptor microaerophilus</name>
    <dbReference type="NCBI Taxonomy" id="671077"/>
    <lineage>
        <taxon>Bacteria</taxon>
        <taxon>Bacillati</taxon>
        <taxon>Bacillota</taxon>
        <taxon>Clostridia</taxon>
        <taxon>Eubacteriales</taxon>
        <taxon>Symbiobacteriaceae</taxon>
        <taxon>Caldinitratiruptor</taxon>
    </lineage>
</organism>
<keyword evidence="2" id="KW-1185">Reference proteome</keyword>
<dbReference type="Proteomes" id="UP001163687">
    <property type="component" value="Chromosome"/>
</dbReference>
<reference evidence="1" key="1">
    <citation type="submission" date="2022-03" db="EMBL/GenBank/DDBJ databases">
        <title>Complete genome sequence of Caldinitratiruptor microaerophilus.</title>
        <authorList>
            <person name="Mukaiyama R."/>
            <person name="Nishiyama T."/>
            <person name="Ueda K."/>
        </authorList>
    </citation>
    <scope>NUCLEOTIDE SEQUENCE</scope>
    <source>
        <strain evidence="1">JCM 16183</strain>
    </source>
</reference>
<dbReference type="AlphaFoldDB" id="A0AA35CHS7"/>